<comment type="caution">
    <text evidence="1">The sequence shown here is derived from an EMBL/GenBank/DDBJ whole genome shotgun (WGS) entry which is preliminary data.</text>
</comment>
<evidence type="ECO:0000313" key="2">
    <source>
        <dbReference type="Proteomes" id="UP000722121"/>
    </source>
</evidence>
<evidence type="ECO:0000313" key="1">
    <source>
        <dbReference type="EMBL" id="MBN4067276.1"/>
    </source>
</evidence>
<protein>
    <submittedName>
        <fullName evidence="1">Uncharacterized protein</fullName>
    </submittedName>
</protein>
<sequence>MVDSCLLDQNESLVEPVAVFTGGLSVGRAHERFMDGLTSFERSLCEQDFAKAAFVASELSNLAKAFDLRVRFPDLFSRYYHLFSLHIDKIASLWEFKDFSFWQVAMELSAKK</sequence>
<keyword evidence="2" id="KW-1185">Reference proteome</keyword>
<accession>A0ABS3ASG2</accession>
<dbReference type="Proteomes" id="UP000722121">
    <property type="component" value="Unassembled WGS sequence"/>
</dbReference>
<dbReference type="EMBL" id="JAFITR010000098">
    <property type="protein sequence ID" value="MBN4067276.1"/>
    <property type="molecule type" value="Genomic_DNA"/>
</dbReference>
<name>A0ABS3ASG2_9BACT</name>
<proteinExistence type="predicted"/>
<reference evidence="1 2" key="1">
    <citation type="submission" date="2021-02" db="EMBL/GenBank/DDBJ databases">
        <title>Activity-based single-cell genomes from oceanic crustal fluid captures similar information to metagenomic and metatranscriptomic surveys with orders of magnitude less sampling.</title>
        <authorList>
            <person name="D'Angelo T.S."/>
            <person name="Orcutt B.N."/>
        </authorList>
    </citation>
    <scope>NUCLEOTIDE SEQUENCE [LARGE SCALE GENOMIC DNA]</scope>
    <source>
        <strain evidence="1">AH-315-G07</strain>
    </source>
</reference>
<gene>
    <name evidence="1" type="ORF">JYU14_04250</name>
</gene>
<organism evidence="1 2">
    <name type="scientific">Simkania negevensis</name>
    <dbReference type="NCBI Taxonomy" id="83561"/>
    <lineage>
        <taxon>Bacteria</taxon>
        <taxon>Pseudomonadati</taxon>
        <taxon>Chlamydiota</taxon>
        <taxon>Chlamydiia</taxon>
        <taxon>Parachlamydiales</taxon>
        <taxon>Simkaniaceae</taxon>
        <taxon>Simkania</taxon>
    </lineage>
</organism>